<dbReference type="AlphaFoldDB" id="A0A419SH48"/>
<keyword evidence="2" id="KW-1185">Reference proteome</keyword>
<gene>
    <name evidence="1" type="ORF">BEP19_12865</name>
</gene>
<dbReference type="EMBL" id="MCHY01000009">
    <property type="protein sequence ID" value="RKD23110.1"/>
    <property type="molecule type" value="Genomic_DNA"/>
</dbReference>
<dbReference type="Proteomes" id="UP000284219">
    <property type="component" value="Unassembled WGS sequence"/>
</dbReference>
<sequence length="68" mass="8132">MAIRDGLSGTFYKKITDREIIDQIDQERDYHTIQMMCQVLVVLKNMCYQLIYRLKSLYKIDNEAGLRE</sequence>
<accession>A0A419SH48</accession>
<comment type="caution">
    <text evidence="1">The sequence shown here is derived from an EMBL/GenBank/DDBJ whole genome shotgun (WGS) entry which is preliminary data.</text>
</comment>
<organism evidence="1 2">
    <name type="scientific">Ammoniphilus oxalaticus</name>
    <dbReference type="NCBI Taxonomy" id="66863"/>
    <lineage>
        <taxon>Bacteria</taxon>
        <taxon>Bacillati</taxon>
        <taxon>Bacillota</taxon>
        <taxon>Bacilli</taxon>
        <taxon>Bacillales</taxon>
        <taxon>Paenibacillaceae</taxon>
        <taxon>Aneurinibacillus group</taxon>
        <taxon>Ammoniphilus</taxon>
    </lineage>
</organism>
<name>A0A419SH48_9BACL</name>
<evidence type="ECO:0000313" key="2">
    <source>
        <dbReference type="Proteomes" id="UP000284219"/>
    </source>
</evidence>
<proteinExistence type="predicted"/>
<reference evidence="1 2" key="1">
    <citation type="submission" date="2016-08" db="EMBL/GenBank/DDBJ databases">
        <title>Novel Firmicute Genomes.</title>
        <authorList>
            <person name="Poppleton D.I."/>
            <person name="Gribaldo S."/>
        </authorList>
    </citation>
    <scope>NUCLEOTIDE SEQUENCE [LARGE SCALE GENOMIC DNA]</scope>
    <source>
        <strain evidence="1 2">RAOx-1</strain>
    </source>
</reference>
<evidence type="ECO:0000313" key="1">
    <source>
        <dbReference type="EMBL" id="RKD23110.1"/>
    </source>
</evidence>
<protein>
    <submittedName>
        <fullName evidence="1">Uncharacterized protein</fullName>
    </submittedName>
</protein>